<name>A0AAV9EEG5_ACOCL</name>
<evidence type="ECO:0000313" key="2">
    <source>
        <dbReference type="EMBL" id="KAK1311577.1"/>
    </source>
</evidence>
<dbReference type="Pfam" id="PF03372">
    <property type="entry name" value="Exo_endo_phos"/>
    <property type="match status" value="1"/>
</dbReference>
<accession>A0AAV9EEG5</accession>
<protein>
    <recommendedName>
        <fullName evidence="1">Endonuclease/exonuclease/phosphatase domain-containing protein</fullName>
    </recommendedName>
</protein>
<dbReference type="GO" id="GO:0003824">
    <property type="term" value="F:catalytic activity"/>
    <property type="evidence" value="ECO:0007669"/>
    <property type="project" value="InterPro"/>
</dbReference>
<proteinExistence type="predicted"/>
<comment type="caution">
    <text evidence="2">The sequence shown here is derived from an EMBL/GenBank/DDBJ whole genome shotgun (WGS) entry which is preliminary data.</text>
</comment>
<keyword evidence="3" id="KW-1185">Reference proteome</keyword>
<dbReference type="Proteomes" id="UP001180020">
    <property type="component" value="Unassembled WGS sequence"/>
</dbReference>
<organism evidence="2 3">
    <name type="scientific">Acorus calamus</name>
    <name type="common">Sweet flag</name>
    <dbReference type="NCBI Taxonomy" id="4465"/>
    <lineage>
        <taxon>Eukaryota</taxon>
        <taxon>Viridiplantae</taxon>
        <taxon>Streptophyta</taxon>
        <taxon>Embryophyta</taxon>
        <taxon>Tracheophyta</taxon>
        <taxon>Spermatophyta</taxon>
        <taxon>Magnoliopsida</taxon>
        <taxon>Liliopsida</taxon>
        <taxon>Acoraceae</taxon>
        <taxon>Acorus</taxon>
    </lineage>
</organism>
<dbReference type="SUPFAM" id="SSF56219">
    <property type="entry name" value="DNase I-like"/>
    <property type="match status" value="1"/>
</dbReference>
<evidence type="ECO:0000313" key="3">
    <source>
        <dbReference type="Proteomes" id="UP001180020"/>
    </source>
</evidence>
<dbReference type="PANTHER" id="PTHR33710:SF71">
    <property type="entry name" value="ENDONUCLEASE_EXONUCLEASE_PHOSPHATASE DOMAIN-CONTAINING PROTEIN"/>
    <property type="match status" value="1"/>
</dbReference>
<dbReference type="Gene3D" id="3.60.10.10">
    <property type="entry name" value="Endonuclease/exonuclease/phosphatase"/>
    <property type="match status" value="1"/>
</dbReference>
<dbReference type="InterPro" id="IPR036691">
    <property type="entry name" value="Endo/exonu/phosph_ase_sf"/>
</dbReference>
<reference evidence="2" key="1">
    <citation type="journal article" date="2023" name="Nat. Commun.">
        <title>Diploid and tetraploid genomes of Acorus and the evolution of monocots.</title>
        <authorList>
            <person name="Ma L."/>
            <person name="Liu K.W."/>
            <person name="Li Z."/>
            <person name="Hsiao Y.Y."/>
            <person name="Qi Y."/>
            <person name="Fu T."/>
            <person name="Tang G.D."/>
            <person name="Zhang D."/>
            <person name="Sun W.H."/>
            <person name="Liu D.K."/>
            <person name="Li Y."/>
            <person name="Chen G.Z."/>
            <person name="Liu X.D."/>
            <person name="Liao X.Y."/>
            <person name="Jiang Y.T."/>
            <person name="Yu X."/>
            <person name="Hao Y."/>
            <person name="Huang J."/>
            <person name="Zhao X.W."/>
            <person name="Ke S."/>
            <person name="Chen Y.Y."/>
            <person name="Wu W.L."/>
            <person name="Hsu J.L."/>
            <person name="Lin Y.F."/>
            <person name="Huang M.D."/>
            <person name="Li C.Y."/>
            <person name="Huang L."/>
            <person name="Wang Z.W."/>
            <person name="Zhao X."/>
            <person name="Zhong W.Y."/>
            <person name="Peng D.H."/>
            <person name="Ahmad S."/>
            <person name="Lan S."/>
            <person name="Zhang J.S."/>
            <person name="Tsai W.C."/>
            <person name="Van de Peer Y."/>
            <person name="Liu Z.J."/>
        </authorList>
    </citation>
    <scope>NUCLEOTIDE SEQUENCE</scope>
    <source>
        <strain evidence="2">CP</strain>
    </source>
</reference>
<sequence>MPGYRLLNPSSSGRIWVLWQPHLLSITLISFTEQYVHCQVTPQSGGLSYFFTAIYASNAAAERYTLWLQLKQLAQNIGTAPWMVGGDFNEIRFSSEKVGGQPAHSRRLAKFNHCISACCLQDLKATGNPFTWSNHQINRIAFKLDRVMVNTHWLTTHTDSYVQFHAEGLSDHAVLQVTVRPTVPSGPRPFKYFQLWEQHTDFIDLVRSGWPFRVSGSPMYVLVKKLQHLKHIIKRWNRESFGPIQNALSHSRSTLSQAQESLMHHPTDPVFILAESEARYAYLESSNKKKPFTDRNLVNCGFLKETEIQNSFTQALKHE</sequence>
<gene>
    <name evidence="2" type="ORF">QJS10_CPA07g00430</name>
</gene>
<dbReference type="EMBL" id="JAUJYO010000007">
    <property type="protein sequence ID" value="KAK1311577.1"/>
    <property type="molecule type" value="Genomic_DNA"/>
</dbReference>
<reference evidence="2" key="2">
    <citation type="submission" date="2023-06" db="EMBL/GenBank/DDBJ databases">
        <authorList>
            <person name="Ma L."/>
            <person name="Liu K.-W."/>
            <person name="Li Z."/>
            <person name="Hsiao Y.-Y."/>
            <person name="Qi Y."/>
            <person name="Fu T."/>
            <person name="Tang G."/>
            <person name="Zhang D."/>
            <person name="Sun W.-H."/>
            <person name="Liu D.-K."/>
            <person name="Li Y."/>
            <person name="Chen G.-Z."/>
            <person name="Liu X.-D."/>
            <person name="Liao X.-Y."/>
            <person name="Jiang Y.-T."/>
            <person name="Yu X."/>
            <person name="Hao Y."/>
            <person name="Huang J."/>
            <person name="Zhao X.-W."/>
            <person name="Ke S."/>
            <person name="Chen Y.-Y."/>
            <person name="Wu W.-L."/>
            <person name="Hsu J.-L."/>
            <person name="Lin Y.-F."/>
            <person name="Huang M.-D."/>
            <person name="Li C.-Y."/>
            <person name="Huang L."/>
            <person name="Wang Z.-W."/>
            <person name="Zhao X."/>
            <person name="Zhong W.-Y."/>
            <person name="Peng D.-H."/>
            <person name="Ahmad S."/>
            <person name="Lan S."/>
            <person name="Zhang J.-S."/>
            <person name="Tsai W.-C."/>
            <person name="Van De Peer Y."/>
            <person name="Liu Z.-J."/>
        </authorList>
    </citation>
    <scope>NUCLEOTIDE SEQUENCE</scope>
    <source>
        <strain evidence="2">CP</strain>
        <tissue evidence="2">Leaves</tissue>
    </source>
</reference>
<dbReference type="PANTHER" id="PTHR33710">
    <property type="entry name" value="BNAC02G09200D PROTEIN"/>
    <property type="match status" value="1"/>
</dbReference>
<dbReference type="InterPro" id="IPR005135">
    <property type="entry name" value="Endo/exonuclease/phosphatase"/>
</dbReference>
<dbReference type="AlphaFoldDB" id="A0AAV9EEG5"/>
<evidence type="ECO:0000259" key="1">
    <source>
        <dbReference type="Pfam" id="PF03372"/>
    </source>
</evidence>
<feature type="domain" description="Endonuclease/exonuclease/phosphatase" evidence="1">
    <location>
        <begin position="11"/>
        <end position="172"/>
    </location>
</feature>